<protein>
    <submittedName>
        <fullName evidence="1">Uncharacterized protein</fullName>
    </submittedName>
</protein>
<reference evidence="1" key="1">
    <citation type="submission" date="2023-01" db="EMBL/GenBank/DDBJ databases">
        <title>Human gut microbiome strain richness.</title>
        <authorList>
            <person name="Chen-Liaw A."/>
        </authorList>
    </citation>
    <scope>NUCLEOTIDE SEQUENCE</scope>
    <source>
        <strain evidence="1">RTP21484st1_B7_RTP21484_190118</strain>
    </source>
</reference>
<dbReference type="AlphaFoldDB" id="A0AAW6FGI8"/>
<dbReference type="Proteomes" id="UP001212263">
    <property type="component" value="Unassembled WGS sequence"/>
</dbReference>
<organism evidence="1 2">
    <name type="scientific">Odoribacter splanchnicus</name>
    <dbReference type="NCBI Taxonomy" id="28118"/>
    <lineage>
        <taxon>Bacteria</taxon>
        <taxon>Pseudomonadati</taxon>
        <taxon>Bacteroidota</taxon>
        <taxon>Bacteroidia</taxon>
        <taxon>Bacteroidales</taxon>
        <taxon>Odoribacteraceae</taxon>
        <taxon>Odoribacter</taxon>
    </lineage>
</organism>
<evidence type="ECO:0000313" key="1">
    <source>
        <dbReference type="EMBL" id="MDB9222525.1"/>
    </source>
</evidence>
<dbReference type="RefSeq" id="WP_272055084.1">
    <property type="nucleotide sequence ID" value="NZ_JAQMRB010000041.1"/>
</dbReference>
<name>A0AAW6FGI8_9BACT</name>
<sequence length="71" mass="8149">MGRRSNGFAWKRRTATAQNIQAGKEVGTIRGTDRKILLGYPYRIAKERIDIVKADDIAVMEPDKQIDREFL</sequence>
<dbReference type="EMBL" id="JAQMRD010000005">
    <property type="protein sequence ID" value="MDB9222525.1"/>
    <property type="molecule type" value="Genomic_DNA"/>
</dbReference>
<accession>A0AAW6FGI8</accession>
<gene>
    <name evidence="1" type="ORF">PN645_05830</name>
</gene>
<comment type="caution">
    <text evidence="1">The sequence shown here is derived from an EMBL/GenBank/DDBJ whole genome shotgun (WGS) entry which is preliminary data.</text>
</comment>
<evidence type="ECO:0000313" key="2">
    <source>
        <dbReference type="Proteomes" id="UP001212263"/>
    </source>
</evidence>
<proteinExistence type="predicted"/>